<accession>A0ABX1NAV0</accession>
<dbReference type="InterPro" id="IPR050965">
    <property type="entry name" value="UPF0336/Enoyl-CoA_hydratase"/>
</dbReference>
<dbReference type="InterPro" id="IPR002539">
    <property type="entry name" value="MaoC-like_dom"/>
</dbReference>
<evidence type="ECO:0000313" key="3">
    <source>
        <dbReference type="Proteomes" id="UP000634522"/>
    </source>
</evidence>
<dbReference type="InterPro" id="IPR029069">
    <property type="entry name" value="HotDog_dom_sf"/>
</dbReference>
<evidence type="ECO:0000259" key="1">
    <source>
        <dbReference type="Pfam" id="PF01575"/>
    </source>
</evidence>
<dbReference type="SUPFAM" id="SSF54637">
    <property type="entry name" value="Thioesterase/thiol ester dehydrase-isomerase"/>
    <property type="match status" value="1"/>
</dbReference>
<organism evidence="2 3">
    <name type="scientific">Aromatoleum toluolicum</name>
    <dbReference type="NCBI Taxonomy" id="90060"/>
    <lineage>
        <taxon>Bacteria</taxon>
        <taxon>Pseudomonadati</taxon>
        <taxon>Pseudomonadota</taxon>
        <taxon>Betaproteobacteria</taxon>
        <taxon>Rhodocyclales</taxon>
        <taxon>Rhodocyclaceae</taxon>
        <taxon>Aromatoleum</taxon>
    </lineage>
</organism>
<dbReference type="Gene3D" id="3.10.129.10">
    <property type="entry name" value="Hotdog Thioesterase"/>
    <property type="match status" value="1"/>
</dbReference>
<evidence type="ECO:0000313" key="2">
    <source>
        <dbReference type="EMBL" id="NMF96416.1"/>
    </source>
</evidence>
<dbReference type="EMBL" id="WTVS01000004">
    <property type="protein sequence ID" value="NMF96416.1"/>
    <property type="molecule type" value="Genomic_DNA"/>
</dbReference>
<dbReference type="PRINTS" id="PR01483">
    <property type="entry name" value="FASYNTHASE"/>
</dbReference>
<dbReference type="Proteomes" id="UP000634522">
    <property type="component" value="Unassembled WGS sequence"/>
</dbReference>
<dbReference type="InterPro" id="IPR003965">
    <property type="entry name" value="Fatty_acid_synthase"/>
</dbReference>
<name>A0ABX1NAV0_9RHOO</name>
<sequence length="138" mass="14416">MTSMNTPRPQRIELECGPVSALDLALYAAASGDHNPLHLDADVAKAAGFERPVVHGMLTMAFCGRLLTSHFGVAALRSLSVRFLGAATRGDRVVLRGTLTSVDKEGVAIYELAGHNDAGQELVAGSARVSAPAHKTAP</sequence>
<comment type="caution">
    <text evidence="2">The sequence shown here is derived from an EMBL/GenBank/DDBJ whole genome shotgun (WGS) entry which is preliminary data.</text>
</comment>
<protein>
    <submittedName>
        <fullName evidence="2">Dehydratase</fullName>
    </submittedName>
</protein>
<keyword evidence="3" id="KW-1185">Reference proteome</keyword>
<dbReference type="PANTHER" id="PTHR43437:SF3">
    <property type="entry name" value="HYDROXYACYL-THIOESTER DEHYDRATASE TYPE 2, MITOCHONDRIAL"/>
    <property type="match status" value="1"/>
</dbReference>
<feature type="domain" description="MaoC-like" evidence="1">
    <location>
        <begin position="18"/>
        <end position="101"/>
    </location>
</feature>
<dbReference type="PANTHER" id="PTHR43437">
    <property type="entry name" value="HYDROXYACYL-THIOESTER DEHYDRATASE TYPE 2, MITOCHONDRIAL-RELATED"/>
    <property type="match status" value="1"/>
</dbReference>
<reference evidence="2 3" key="1">
    <citation type="submission" date="2019-12" db="EMBL/GenBank/DDBJ databases">
        <title>Comparative genomics gives insights into the taxonomy of the Azoarcus-Aromatoleum group and reveals separate origins of nif in the plant-associated Azoarcus and non-plant-associated Aromatoleum sub-groups.</title>
        <authorList>
            <person name="Lafos M."/>
            <person name="Maluk M."/>
            <person name="Batista M."/>
            <person name="Junghare M."/>
            <person name="Carmona M."/>
            <person name="Faoro H."/>
            <person name="Cruz L.M."/>
            <person name="Battistoni F."/>
            <person name="De Souza E."/>
            <person name="Pedrosa F."/>
            <person name="Chen W.-M."/>
            <person name="Poole P.S."/>
            <person name="Dixon R.A."/>
            <person name="James E.K."/>
        </authorList>
    </citation>
    <scope>NUCLEOTIDE SEQUENCE [LARGE SCALE GENOMIC DNA]</scope>
    <source>
        <strain evidence="2 3">T</strain>
    </source>
</reference>
<proteinExistence type="predicted"/>
<dbReference type="Pfam" id="PF01575">
    <property type="entry name" value="MaoC_dehydratas"/>
    <property type="match status" value="1"/>
</dbReference>
<dbReference type="CDD" id="cd03441">
    <property type="entry name" value="R_hydratase_like"/>
    <property type="match status" value="1"/>
</dbReference>
<gene>
    <name evidence="2" type="ORF">GPA27_03275</name>
</gene>